<evidence type="ECO:0000256" key="1">
    <source>
        <dbReference type="ARBA" id="ARBA00004184"/>
    </source>
</evidence>
<dbReference type="AlphaFoldDB" id="A0A8D2MMK8"/>
<proteinExistence type="inferred from homology"/>
<evidence type="ECO:0000256" key="4">
    <source>
        <dbReference type="ARBA" id="ARBA00022927"/>
    </source>
</evidence>
<dbReference type="Gene3D" id="3.90.830.10">
    <property type="entry name" value="Syntaxin Binding Protein 1, Chain A, domain 2"/>
    <property type="match status" value="1"/>
</dbReference>
<dbReference type="SUPFAM" id="SSF56815">
    <property type="entry name" value="Sec1/munc18-like (SM) proteins"/>
    <property type="match status" value="1"/>
</dbReference>
<gene>
    <name evidence="7" type="primary">VPS45</name>
</gene>
<evidence type="ECO:0000313" key="8">
    <source>
        <dbReference type="Proteomes" id="UP000694413"/>
    </source>
</evidence>
<reference evidence="7" key="1">
    <citation type="submission" date="2025-08" db="UniProtKB">
        <authorList>
            <consortium name="Ensembl"/>
        </authorList>
    </citation>
    <scope>IDENTIFICATION</scope>
</reference>
<keyword evidence="5" id="KW-0472">Membrane</keyword>
<accession>A0A8D2MMK8</accession>
<dbReference type="InterPro" id="IPR027482">
    <property type="entry name" value="Sec1-like_dom2"/>
</dbReference>
<evidence type="ECO:0000256" key="6">
    <source>
        <dbReference type="ARBA" id="ARBA00073001"/>
    </source>
</evidence>
<dbReference type="Ensembl" id="ENSZALT00000013946.1">
    <property type="protein sequence ID" value="ENSZALP00000010055.1"/>
    <property type="gene ID" value="ENSZALG00000008550.1"/>
</dbReference>
<dbReference type="Gene3D" id="3.40.50.1910">
    <property type="match status" value="1"/>
</dbReference>
<dbReference type="InterPro" id="IPR036045">
    <property type="entry name" value="Sec1-like_sf"/>
</dbReference>
<dbReference type="Pfam" id="PF00995">
    <property type="entry name" value="Sec1"/>
    <property type="match status" value="2"/>
</dbReference>
<keyword evidence="3" id="KW-0813">Transport</keyword>
<dbReference type="GO" id="GO:0016192">
    <property type="term" value="P:vesicle-mediated transport"/>
    <property type="evidence" value="ECO:0007669"/>
    <property type="project" value="InterPro"/>
</dbReference>
<protein>
    <recommendedName>
        <fullName evidence="6">Vacuolar protein sorting-associated protein 45</fullName>
    </recommendedName>
</protein>
<dbReference type="GO" id="GO:0012505">
    <property type="term" value="C:endomembrane system"/>
    <property type="evidence" value="ECO:0007669"/>
    <property type="project" value="UniProtKB-SubCell"/>
</dbReference>
<comment type="similarity">
    <text evidence="2">Belongs to the STXBP/unc-18/SEC1 family.</text>
</comment>
<dbReference type="InterPro" id="IPR043127">
    <property type="entry name" value="Sec-1-like_dom3a"/>
</dbReference>
<evidence type="ECO:0000256" key="3">
    <source>
        <dbReference type="ARBA" id="ARBA00022448"/>
    </source>
</evidence>
<evidence type="ECO:0000256" key="2">
    <source>
        <dbReference type="ARBA" id="ARBA00009884"/>
    </source>
</evidence>
<keyword evidence="8" id="KW-1185">Reference proteome</keyword>
<organism evidence="7 8">
    <name type="scientific">Zonotrichia albicollis</name>
    <name type="common">White-throated sparrow</name>
    <name type="synonym">Fringilla albicollis</name>
    <dbReference type="NCBI Taxonomy" id="44394"/>
    <lineage>
        <taxon>Eukaryota</taxon>
        <taxon>Metazoa</taxon>
        <taxon>Chordata</taxon>
        <taxon>Craniata</taxon>
        <taxon>Vertebrata</taxon>
        <taxon>Euteleostomi</taxon>
        <taxon>Archelosauria</taxon>
        <taxon>Archosauria</taxon>
        <taxon>Dinosauria</taxon>
        <taxon>Saurischia</taxon>
        <taxon>Theropoda</taxon>
        <taxon>Coelurosauria</taxon>
        <taxon>Aves</taxon>
        <taxon>Neognathae</taxon>
        <taxon>Neoaves</taxon>
        <taxon>Telluraves</taxon>
        <taxon>Australaves</taxon>
        <taxon>Passeriformes</taxon>
        <taxon>Passerellidae</taxon>
        <taxon>Zonotrichia</taxon>
    </lineage>
</organism>
<reference evidence="7" key="2">
    <citation type="submission" date="2025-09" db="UniProtKB">
        <authorList>
            <consortium name="Ensembl"/>
        </authorList>
    </citation>
    <scope>IDENTIFICATION</scope>
</reference>
<dbReference type="Proteomes" id="UP000694413">
    <property type="component" value="Unassembled WGS sequence"/>
</dbReference>
<sequence length="346" mass="38989">MIRYQLSSEPAKRLAECVKQVITKEYELFDFRRTEVPPLLLILDRSDDAITPLLNQWTYQAMVHELLGINNNRIDLSRVPGISKDLREVVLSAENDEFYANNMYLNFAEIGTNIKNLMEDFQRRKPKEQQKLESIADMKAFVENYPQFKKMSGTVSKHVTVVGELSRLVAERNLLEVSEVEQELACQSDHSSALQVPTLPLGVSAVNPHPWRGCQADGLCPLPAQLVSAVVEYGGKRVRGSDLFSPKDAVAITKQFLKGLKGIENVYTQHQPLLQETLDQLIKGKLKDSQYPYLGPNTLRDRPQDIIVFLIGGATYEEALAVFNLNRSNPGVRIVLGGTTIHNTRR</sequence>
<comment type="subcellular location">
    <subcellularLocation>
        <location evidence="1">Endomembrane system</location>
        <topology evidence="1">Peripheral membrane protein</topology>
    </subcellularLocation>
</comment>
<evidence type="ECO:0000313" key="7">
    <source>
        <dbReference type="Ensembl" id="ENSZALP00000010055.1"/>
    </source>
</evidence>
<dbReference type="GO" id="GO:0031410">
    <property type="term" value="C:cytoplasmic vesicle"/>
    <property type="evidence" value="ECO:0007669"/>
    <property type="project" value="UniProtKB-ARBA"/>
</dbReference>
<dbReference type="InterPro" id="IPR001619">
    <property type="entry name" value="Sec1-like"/>
</dbReference>
<name>A0A8D2MMK8_ZONAL</name>
<dbReference type="GO" id="GO:0015031">
    <property type="term" value="P:protein transport"/>
    <property type="evidence" value="ECO:0007669"/>
    <property type="project" value="UniProtKB-KW"/>
</dbReference>
<evidence type="ECO:0000256" key="5">
    <source>
        <dbReference type="ARBA" id="ARBA00023136"/>
    </source>
</evidence>
<keyword evidence="4" id="KW-0653">Protein transport</keyword>
<dbReference type="FunFam" id="3.90.830.10:FF:000002">
    <property type="entry name" value="Vacuolar protein sorting-associated protein 45"/>
    <property type="match status" value="1"/>
</dbReference>
<dbReference type="PANTHER" id="PTHR11679">
    <property type="entry name" value="VESICLE PROTEIN SORTING-ASSOCIATED"/>
    <property type="match status" value="1"/>
</dbReference>